<dbReference type="InterPro" id="IPR024079">
    <property type="entry name" value="MetalloPept_cat_dom_sf"/>
</dbReference>
<reference evidence="1 2" key="1">
    <citation type="submission" date="2024-09" db="EMBL/GenBank/DDBJ databases">
        <authorList>
            <person name="Sun Q."/>
            <person name="Mori K."/>
        </authorList>
    </citation>
    <scope>NUCLEOTIDE SEQUENCE [LARGE SCALE GENOMIC DNA]</scope>
    <source>
        <strain evidence="1 2">JCM 3324</strain>
    </source>
</reference>
<proteinExistence type="predicted"/>
<dbReference type="RefSeq" id="WP_364374724.1">
    <property type="nucleotide sequence ID" value="NZ_JBHMCF010000061.1"/>
</dbReference>
<organism evidence="1 2">
    <name type="scientific">Nonomuraea salmonea</name>
    <dbReference type="NCBI Taxonomy" id="46181"/>
    <lineage>
        <taxon>Bacteria</taxon>
        <taxon>Bacillati</taxon>
        <taxon>Actinomycetota</taxon>
        <taxon>Actinomycetes</taxon>
        <taxon>Streptosporangiales</taxon>
        <taxon>Streptosporangiaceae</taxon>
        <taxon>Nonomuraea</taxon>
    </lineage>
</organism>
<dbReference type="Proteomes" id="UP001589568">
    <property type="component" value="Unassembled WGS sequence"/>
</dbReference>
<dbReference type="EMBL" id="JBHMCF010000061">
    <property type="protein sequence ID" value="MFB9477213.1"/>
    <property type="molecule type" value="Genomic_DNA"/>
</dbReference>
<keyword evidence="2" id="KW-1185">Reference proteome</keyword>
<evidence type="ECO:0000313" key="2">
    <source>
        <dbReference type="Proteomes" id="UP001589568"/>
    </source>
</evidence>
<name>A0ABV5P3R0_9ACTN</name>
<evidence type="ECO:0000313" key="1">
    <source>
        <dbReference type="EMBL" id="MFB9477213.1"/>
    </source>
</evidence>
<accession>A0ABV5P3R0</accession>
<protein>
    <recommendedName>
        <fullName evidence="3">Toxin</fullName>
    </recommendedName>
</protein>
<sequence>MASQSRGRPGWLHVGALEDRVRRAWDPGAFPPAETLLAIMTFSAVPRVLGTRLAGHLHGGIIVGPGSVPDLPGFEHLRGTSLPVQQGWWDRSAGVYDPARRVIGVGSVPSPSASVAAHELGHATDDMDGMPSQSPFWLHLHARSARYLAPPYRETVTELYAEAFACVLVRRARRLIQLFDDEHTAQQVYTWFARRYGIG</sequence>
<comment type="caution">
    <text evidence="1">The sequence shown here is derived from an EMBL/GenBank/DDBJ whole genome shotgun (WGS) entry which is preliminary data.</text>
</comment>
<dbReference type="Gene3D" id="3.40.390.10">
    <property type="entry name" value="Collagenase (Catalytic Domain)"/>
    <property type="match status" value="1"/>
</dbReference>
<evidence type="ECO:0008006" key="3">
    <source>
        <dbReference type="Google" id="ProtNLM"/>
    </source>
</evidence>
<gene>
    <name evidence="1" type="ORF">ACFFR3_47625</name>
</gene>